<dbReference type="AlphaFoldDB" id="A0A7N0TY08"/>
<proteinExistence type="predicted"/>
<dbReference type="Proteomes" id="UP000594263">
    <property type="component" value="Unplaced"/>
</dbReference>
<evidence type="ECO:0000313" key="2">
    <source>
        <dbReference type="Proteomes" id="UP000594263"/>
    </source>
</evidence>
<name>A0A7N0TY08_KALFE</name>
<evidence type="ECO:0000313" key="1">
    <source>
        <dbReference type="EnsemblPlants" id="Kaladp0048s0355.1.v1.1.CDS.1"/>
    </source>
</evidence>
<keyword evidence="2" id="KW-1185">Reference proteome</keyword>
<sequence>MMGLGRHEPGQLGELVGLDVKKLDVAKLRADSSGRHSHRCLVHRSWRVRVQAWWSDPDGLDGCVLASRRRLWEGGFVDTPPTVVAFSVEVESRLVRPTRPPPALNESDSLGPVASRENVDVSVHVFTFNFMAPASSFAVRGHGRPETGRRHGRTEISVIVRSQPPSQPGRQIGEVNSRTLLAGVGVSGRVDDRVFDDAGFGQQLPTTFFDPIENEPPLDALQTSFTSVIIKNCVHVDAGRTVGLGNVSKVNGRGDIMGAFIFKVAVEVE</sequence>
<reference evidence="1" key="1">
    <citation type="submission" date="2021-01" db="UniProtKB">
        <authorList>
            <consortium name="EnsemblPlants"/>
        </authorList>
    </citation>
    <scope>IDENTIFICATION</scope>
</reference>
<protein>
    <submittedName>
        <fullName evidence="1">Uncharacterized protein</fullName>
    </submittedName>
</protein>
<accession>A0A7N0TY08</accession>
<dbReference type="EnsemblPlants" id="Kaladp0048s0355.1.v1.1">
    <property type="protein sequence ID" value="Kaladp0048s0355.1.v1.1.CDS.1"/>
    <property type="gene ID" value="Kaladp0048s0355.v1.1"/>
</dbReference>
<dbReference type="Gramene" id="Kaladp0048s0355.1.v1.1">
    <property type="protein sequence ID" value="Kaladp0048s0355.1.v1.1.CDS.1"/>
    <property type="gene ID" value="Kaladp0048s0355.v1.1"/>
</dbReference>
<organism evidence="1 2">
    <name type="scientific">Kalanchoe fedtschenkoi</name>
    <name type="common">Lavender scallops</name>
    <name type="synonym">South American air plant</name>
    <dbReference type="NCBI Taxonomy" id="63787"/>
    <lineage>
        <taxon>Eukaryota</taxon>
        <taxon>Viridiplantae</taxon>
        <taxon>Streptophyta</taxon>
        <taxon>Embryophyta</taxon>
        <taxon>Tracheophyta</taxon>
        <taxon>Spermatophyta</taxon>
        <taxon>Magnoliopsida</taxon>
        <taxon>eudicotyledons</taxon>
        <taxon>Gunneridae</taxon>
        <taxon>Pentapetalae</taxon>
        <taxon>Saxifragales</taxon>
        <taxon>Crassulaceae</taxon>
        <taxon>Kalanchoe</taxon>
    </lineage>
</organism>